<evidence type="ECO:0000313" key="2">
    <source>
        <dbReference type="EMBL" id="OWJ53943.1"/>
    </source>
</evidence>
<protein>
    <submittedName>
        <fullName evidence="1">Uncharacterized protein</fullName>
    </submittedName>
</protein>
<accession>A0A0P0N2D4</accession>
<dbReference type="Proteomes" id="UP000196694">
    <property type="component" value="Unassembled WGS sequence"/>
</dbReference>
<dbReference type="OrthoDB" id="21357at2157"/>
<dbReference type="PATRIC" id="fig|1273541.4.peg.463"/>
<dbReference type="EMBL" id="NCQP01000007">
    <property type="protein sequence ID" value="OWJ53943.1"/>
    <property type="molecule type" value="Genomic_DNA"/>
</dbReference>
<reference evidence="1 3" key="1">
    <citation type="submission" date="2015-10" db="EMBL/GenBank/DDBJ databases">
        <title>Complete genome sequence of hyperthermophilic archaeon Pyrodictium delaneyi Su06.</title>
        <authorList>
            <person name="Jung J.-H."/>
            <person name="Lin J."/>
            <person name="Holden J.F."/>
            <person name="Park C.-S."/>
        </authorList>
    </citation>
    <scope>NUCLEOTIDE SEQUENCE [LARGE SCALE GENOMIC DNA]</scope>
    <source>
        <strain evidence="1 3">Su06</strain>
    </source>
</reference>
<dbReference type="KEGG" id="pdl:Pyrde_0421"/>
<name>A0A0P0N2D4_9CREN</name>
<reference evidence="2 4" key="2">
    <citation type="submission" date="2017-05" db="EMBL/GenBank/DDBJ databases">
        <title>The draft genome of the hyperthermophilic archaeon 'Pyrodictium delaneyi strain Hulk', an iron and nitrate reducer, reveals the capacity for sulfate reduction.</title>
        <authorList>
            <person name="Demey L.M."/>
            <person name="Miller C."/>
            <person name="Manzella M."/>
            <person name="Reguera G."/>
            <person name="Kashefi K."/>
        </authorList>
    </citation>
    <scope>NUCLEOTIDE SEQUENCE [LARGE SCALE GENOMIC DNA]</scope>
    <source>
        <strain evidence="2 4">Hulk</strain>
    </source>
</reference>
<dbReference type="AlphaFoldDB" id="A0A0P0N2D4"/>
<dbReference type="Proteomes" id="UP000058613">
    <property type="component" value="Chromosome"/>
</dbReference>
<evidence type="ECO:0000313" key="3">
    <source>
        <dbReference type="Proteomes" id="UP000058613"/>
    </source>
</evidence>
<evidence type="ECO:0000313" key="1">
    <source>
        <dbReference type="EMBL" id="ALL00471.1"/>
    </source>
</evidence>
<organism evidence="1 3">
    <name type="scientific">Pyrodictium delaneyi</name>
    <dbReference type="NCBI Taxonomy" id="1273541"/>
    <lineage>
        <taxon>Archaea</taxon>
        <taxon>Thermoproteota</taxon>
        <taxon>Thermoprotei</taxon>
        <taxon>Desulfurococcales</taxon>
        <taxon>Pyrodictiaceae</taxon>
        <taxon>Pyrodictium</taxon>
    </lineage>
</organism>
<keyword evidence="4" id="KW-1185">Reference proteome</keyword>
<evidence type="ECO:0000313" key="4">
    <source>
        <dbReference type="Proteomes" id="UP000196694"/>
    </source>
</evidence>
<dbReference type="SUPFAM" id="SSF48239">
    <property type="entry name" value="Terpenoid cyclases/Protein prenyltransferases"/>
    <property type="match status" value="1"/>
</dbReference>
<proteinExistence type="predicted"/>
<dbReference type="InterPro" id="IPR008930">
    <property type="entry name" value="Terpenoid_cyclase/PrenylTrfase"/>
</dbReference>
<sequence>MGVGQLLLLVAVLVASLLQASSGVLACYGPRVDGLRGFLEAQYVPEAGLLRAAVAAYPDNATIWVASDNLLAARALLVLGSPLAGRVLEALERYGGGFDGVHEVLIGYRIPGVFYEAGEVVLGEVYSHSLGAVLVVKRELHCCRVMEDWSQYADLVVYRALDQLLAGDIAGAERLYRLLMSMWDGRGFRDAAFSGAYESYKLALAVYLHRALAAAGSPVVGEYWGVVEECCRLLKLLQRGDGSIATHYRVDDNGAVVPVGDANVETTSITVLALYSAYPLAAGLHARMLELLQDPACG</sequence>
<dbReference type="EMBL" id="CP013011">
    <property type="protein sequence ID" value="ALL00471.1"/>
    <property type="molecule type" value="Genomic_DNA"/>
</dbReference>
<gene>
    <name evidence="2" type="ORF">Pdsh_08640</name>
    <name evidence="1" type="ORF">Pyrde_0421</name>
</gene>